<proteinExistence type="inferred from homology"/>
<comment type="caution">
    <text evidence="16">The sequence shown here is derived from an EMBL/GenBank/DDBJ whole genome shotgun (WGS) entry which is preliminary data.</text>
</comment>
<name>A0A8J6ED58_ELECQ</name>
<protein>
    <recommendedName>
        <fullName evidence="14">Olfactory receptor</fullName>
    </recommendedName>
</protein>
<dbReference type="PROSITE" id="PS00237">
    <property type="entry name" value="G_PROTEIN_RECEP_F1_1"/>
    <property type="match status" value="1"/>
</dbReference>
<dbReference type="GO" id="GO:0005886">
    <property type="term" value="C:plasma membrane"/>
    <property type="evidence" value="ECO:0007669"/>
    <property type="project" value="UniProtKB-SubCell"/>
</dbReference>
<dbReference type="GO" id="GO:0004930">
    <property type="term" value="F:G protein-coupled receptor activity"/>
    <property type="evidence" value="ECO:0007669"/>
    <property type="project" value="UniProtKB-KW"/>
</dbReference>
<evidence type="ECO:0000256" key="4">
    <source>
        <dbReference type="ARBA" id="ARBA00022692"/>
    </source>
</evidence>
<accession>A0A8J6ED58</accession>
<dbReference type="PANTHER" id="PTHR24242">
    <property type="entry name" value="G-PROTEIN COUPLED RECEPTOR"/>
    <property type="match status" value="1"/>
</dbReference>
<dbReference type="InterPro" id="IPR017452">
    <property type="entry name" value="GPCR_Rhodpsn_7TM"/>
</dbReference>
<evidence type="ECO:0000256" key="14">
    <source>
        <dbReference type="RuleBase" id="RU363047"/>
    </source>
</evidence>
<sequence>MCNENQTEVKEFLLLGFPSLHNVKNYFFSLVLLIYIIIISVNVLLIVLVKTSSQLQLPMYFFLKNLALTDIFLTTNVIPKMLGVILWDGVSIPFFDCMAQFYFHSVAGIIECFLITVMSYDRYLAICYPLHYFSIMNFNFQFQLVVWSYLLGFSVMLCEMFFIWDLQFCGFNTIDFFFCDFGPLLELSTSDISNIVLEDFIFSIPVIISPFIFIIVTYIFIIITILKMASTSGKKKAFSTCSSHLSIVCTYYGTLIAVYVVPSERTLLNKFRSLLYIAVTPLFNPIIYSLRNQEIKSAIKKAFSKKIGF</sequence>
<evidence type="ECO:0000313" key="16">
    <source>
        <dbReference type="EMBL" id="KAG9466921.1"/>
    </source>
</evidence>
<comment type="subcellular location">
    <subcellularLocation>
        <location evidence="1 14">Cell membrane</location>
        <topology evidence="1 14">Multi-pass membrane protein</topology>
    </subcellularLocation>
</comment>
<keyword evidence="5 14" id="KW-0552">Olfaction</keyword>
<reference evidence="16" key="1">
    <citation type="thesis" date="2020" institute="ProQuest LLC" country="789 East Eisenhower Parkway, Ann Arbor, MI, USA">
        <title>Comparative Genomics and Chromosome Evolution.</title>
        <authorList>
            <person name="Mudd A.B."/>
        </authorList>
    </citation>
    <scope>NUCLEOTIDE SEQUENCE</scope>
    <source>
        <strain evidence="16">HN-11 Male</strain>
        <tissue evidence="16">Kidney and liver</tissue>
    </source>
</reference>
<evidence type="ECO:0000256" key="11">
    <source>
        <dbReference type="ARBA" id="ARBA00023180"/>
    </source>
</evidence>
<evidence type="ECO:0000256" key="7">
    <source>
        <dbReference type="ARBA" id="ARBA00023040"/>
    </source>
</evidence>
<dbReference type="Pfam" id="PF13853">
    <property type="entry name" value="7tm_4"/>
    <property type="match status" value="1"/>
</dbReference>
<evidence type="ECO:0000313" key="17">
    <source>
        <dbReference type="Proteomes" id="UP000770717"/>
    </source>
</evidence>
<dbReference type="InterPro" id="IPR050939">
    <property type="entry name" value="Olfactory_GPCR1"/>
</dbReference>
<evidence type="ECO:0000256" key="10">
    <source>
        <dbReference type="ARBA" id="ARBA00023170"/>
    </source>
</evidence>
<feature type="transmembrane region" description="Helical" evidence="14">
    <location>
        <begin position="26"/>
        <end position="49"/>
    </location>
</feature>
<feature type="transmembrane region" description="Helical" evidence="14">
    <location>
        <begin position="200"/>
        <end position="226"/>
    </location>
</feature>
<evidence type="ECO:0000256" key="9">
    <source>
        <dbReference type="ARBA" id="ARBA00023157"/>
    </source>
</evidence>
<dbReference type="OrthoDB" id="9903840at2759"/>
<dbReference type="PRINTS" id="PR00245">
    <property type="entry name" value="OLFACTORYR"/>
</dbReference>
<dbReference type="EMBL" id="WNTK01001724">
    <property type="protein sequence ID" value="KAG9466921.1"/>
    <property type="molecule type" value="Genomic_DNA"/>
</dbReference>
<keyword evidence="12 13" id="KW-0807">Transducer</keyword>
<keyword evidence="2 14" id="KW-1003">Cell membrane</keyword>
<keyword evidence="17" id="KW-1185">Reference proteome</keyword>
<keyword evidence="9" id="KW-1015">Disulfide bond</keyword>
<dbReference type="InterPro" id="IPR000276">
    <property type="entry name" value="GPCR_Rhodpsn"/>
</dbReference>
<keyword evidence="3 14" id="KW-0716">Sensory transduction</keyword>
<dbReference type="AlphaFoldDB" id="A0A8J6ED58"/>
<keyword evidence="8 14" id="KW-0472">Membrane</keyword>
<keyword evidence="10 13" id="KW-0675">Receptor</keyword>
<dbReference type="PROSITE" id="PS50262">
    <property type="entry name" value="G_PROTEIN_RECEP_F1_2"/>
    <property type="match status" value="1"/>
</dbReference>
<dbReference type="InterPro" id="IPR000725">
    <property type="entry name" value="Olfact_rcpt"/>
</dbReference>
<dbReference type="GO" id="GO:0004984">
    <property type="term" value="F:olfactory receptor activity"/>
    <property type="evidence" value="ECO:0007669"/>
    <property type="project" value="InterPro"/>
</dbReference>
<feature type="domain" description="G-protein coupled receptors family 1 profile" evidence="15">
    <location>
        <begin position="41"/>
        <end position="288"/>
    </location>
</feature>
<evidence type="ECO:0000256" key="13">
    <source>
        <dbReference type="RuleBase" id="RU000688"/>
    </source>
</evidence>
<dbReference type="Proteomes" id="UP000770717">
    <property type="component" value="Unassembled WGS sequence"/>
</dbReference>
<evidence type="ECO:0000259" key="15">
    <source>
        <dbReference type="PROSITE" id="PS50262"/>
    </source>
</evidence>
<dbReference type="Gene3D" id="1.20.1070.10">
    <property type="entry name" value="Rhodopsin 7-helix transmembrane proteins"/>
    <property type="match status" value="1"/>
</dbReference>
<comment type="similarity">
    <text evidence="13">Belongs to the G-protein coupled receptor 1 family.</text>
</comment>
<dbReference type="SUPFAM" id="SSF81321">
    <property type="entry name" value="Family A G protein-coupled receptor-like"/>
    <property type="match status" value="1"/>
</dbReference>
<dbReference type="PRINTS" id="PR00237">
    <property type="entry name" value="GPCRRHODOPSN"/>
</dbReference>
<dbReference type="PANTHER" id="PTHR24242:SF394">
    <property type="entry name" value="OLFACTORY RECEPTOR 154-LIKE"/>
    <property type="match status" value="1"/>
</dbReference>
<evidence type="ECO:0000256" key="6">
    <source>
        <dbReference type="ARBA" id="ARBA00022989"/>
    </source>
</evidence>
<keyword evidence="7 13" id="KW-0297">G-protein coupled receptor</keyword>
<keyword evidence="11" id="KW-0325">Glycoprotein</keyword>
<feature type="transmembrane region" description="Helical" evidence="14">
    <location>
        <begin position="144"/>
        <end position="164"/>
    </location>
</feature>
<evidence type="ECO:0000256" key="8">
    <source>
        <dbReference type="ARBA" id="ARBA00023136"/>
    </source>
</evidence>
<evidence type="ECO:0000256" key="5">
    <source>
        <dbReference type="ARBA" id="ARBA00022725"/>
    </source>
</evidence>
<evidence type="ECO:0000256" key="3">
    <source>
        <dbReference type="ARBA" id="ARBA00022606"/>
    </source>
</evidence>
<feature type="transmembrane region" description="Helical" evidence="14">
    <location>
        <begin position="102"/>
        <end position="123"/>
    </location>
</feature>
<feature type="transmembrane region" description="Helical" evidence="14">
    <location>
        <begin position="238"/>
        <end position="261"/>
    </location>
</feature>
<evidence type="ECO:0000256" key="2">
    <source>
        <dbReference type="ARBA" id="ARBA00022475"/>
    </source>
</evidence>
<gene>
    <name evidence="16" type="ORF">GDO78_015891</name>
</gene>
<evidence type="ECO:0000256" key="12">
    <source>
        <dbReference type="ARBA" id="ARBA00023224"/>
    </source>
</evidence>
<organism evidence="16 17">
    <name type="scientific">Eleutherodactylus coqui</name>
    <name type="common">Puerto Rican coqui</name>
    <dbReference type="NCBI Taxonomy" id="57060"/>
    <lineage>
        <taxon>Eukaryota</taxon>
        <taxon>Metazoa</taxon>
        <taxon>Chordata</taxon>
        <taxon>Craniata</taxon>
        <taxon>Vertebrata</taxon>
        <taxon>Euteleostomi</taxon>
        <taxon>Amphibia</taxon>
        <taxon>Batrachia</taxon>
        <taxon>Anura</taxon>
        <taxon>Neobatrachia</taxon>
        <taxon>Hyloidea</taxon>
        <taxon>Eleutherodactylidae</taxon>
        <taxon>Eleutherodactylinae</taxon>
        <taxon>Eleutherodactylus</taxon>
        <taxon>Eleutherodactylus</taxon>
    </lineage>
</organism>
<keyword evidence="4 13" id="KW-0812">Transmembrane</keyword>
<keyword evidence="6 14" id="KW-1133">Transmembrane helix</keyword>
<feature type="transmembrane region" description="Helical" evidence="14">
    <location>
        <begin position="61"/>
        <end position="82"/>
    </location>
</feature>
<evidence type="ECO:0000256" key="1">
    <source>
        <dbReference type="ARBA" id="ARBA00004651"/>
    </source>
</evidence>
<dbReference type="FunFam" id="1.20.1070.10:FF:000010">
    <property type="entry name" value="Olfactory receptor"/>
    <property type="match status" value="1"/>
</dbReference>
<feature type="transmembrane region" description="Helical" evidence="14">
    <location>
        <begin position="273"/>
        <end position="290"/>
    </location>
</feature>